<feature type="compositionally biased region" description="Polar residues" evidence="1">
    <location>
        <begin position="493"/>
        <end position="502"/>
    </location>
</feature>
<dbReference type="GO" id="GO:0000226">
    <property type="term" value="P:microtubule cytoskeleton organization"/>
    <property type="evidence" value="ECO:0007669"/>
    <property type="project" value="TreeGrafter"/>
</dbReference>
<dbReference type="GO" id="GO:0005881">
    <property type="term" value="C:cytoplasmic microtubule"/>
    <property type="evidence" value="ECO:0007669"/>
    <property type="project" value="TreeGrafter"/>
</dbReference>
<dbReference type="InterPro" id="IPR011989">
    <property type="entry name" value="ARM-like"/>
</dbReference>
<organism evidence="3 4">
    <name type="scientific">Tetraodon nigroviridis</name>
    <name type="common">Spotted green pufferfish</name>
    <name type="synonym">Chelonodon nigroviridis</name>
    <dbReference type="NCBI Taxonomy" id="99883"/>
    <lineage>
        <taxon>Eukaryota</taxon>
        <taxon>Metazoa</taxon>
        <taxon>Chordata</taxon>
        <taxon>Craniata</taxon>
        <taxon>Vertebrata</taxon>
        <taxon>Euteleostomi</taxon>
        <taxon>Actinopterygii</taxon>
        <taxon>Neopterygii</taxon>
        <taxon>Teleostei</taxon>
        <taxon>Neoteleostei</taxon>
        <taxon>Acanthomorphata</taxon>
        <taxon>Eupercaria</taxon>
        <taxon>Tetraodontiformes</taxon>
        <taxon>Tetradontoidea</taxon>
        <taxon>Tetraodontidae</taxon>
        <taxon>Tetraodon</taxon>
    </lineage>
</organism>
<feature type="domain" description="TOG" evidence="2">
    <location>
        <begin position="1051"/>
        <end position="1282"/>
    </location>
</feature>
<dbReference type="Ensembl" id="ENSTNIT00000020844.1">
    <property type="protein sequence ID" value="ENSTNIP00000020611.1"/>
    <property type="gene ID" value="ENSTNIG00000017468.1"/>
</dbReference>
<dbReference type="GeneTree" id="ENSGT00940000167261"/>
<feature type="compositionally biased region" description="Polar residues" evidence="1">
    <location>
        <begin position="828"/>
        <end position="837"/>
    </location>
</feature>
<feature type="compositionally biased region" description="Polar residues" evidence="1">
    <location>
        <begin position="607"/>
        <end position="622"/>
    </location>
</feature>
<proteinExistence type="predicted"/>
<feature type="region of interest" description="Disordered" evidence="1">
    <location>
        <begin position="678"/>
        <end position="697"/>
    </location>
</feature>
<accession>H3DJB5</accession>
<feature type="region of interest" description="Disordered" evidence="1">
    <location>
        <begin position="476"/>
        <end position="647"/>
    </location>
</feature>
<dbReference type="PANTHER" id="PTHR21567:SF87">
    <property type="entry name" value="CRESCERIN-LIKE PROTEIN CHE-12"/>
    <property type="match status" value="1"/>
</dbReference>
<evidence type="ECO:0000256" key="1">
    <source>
        <dbReference type="SAM" id="MobiDB-lite"/>
    </source>
</evidence>
<dbReference type="PANTHER" id="PTHR21567">
    <property type="entry name" value="CLASP"/>
    <property type="match status" value="1"/>
</dbReference>
<reference evidence="3" key="3">
    <citation type="submission" date="2025-09" db="UniProtKB">
        <authorList>
            <consortium name="Ensembl"/>
        </authorList>
    </citation>
    <scope>IDENTIFICATION</scope>
</reference>
<dbReference type="SMART" id="SM01349">
    <property type="entry name" value="TOG"/>
    <property type="match status" value="2"/>
</dbReference>
<dbReference type="OMA" id="DELCHAT"/>
<dbReference type="InParanoid" id="H3DJB5"/>
<name>H3DJB5_TETNG</name>
<reference evidence="3" key="2">
    <citation type="submission" date="2025-08" db="UniProtKB">
        <authorList>
            <consortium name="Ensembl"/>
        </authorList>
    </citation>
    <scope>IDENTIFICATION</scope>
</reference>
<feature type="compositionally biased region" description="Basic and acidic residues" evidence="1">
    <location>
        <begin position="798"/>
        <end position="807"/>
    </location>
</feature>
<dbReference type="SUPFAM" id="SSF48371">
    <property type="entry name" value="ARM repeat"/>
    <property type="match status" value="1"/>
</dbReference>
<dbReference type="STRING" id="99883.ENSTNIP00000020611"/>
<feature type="compositionally biased region" description="Low complexity" evidence="1">
    <location>
        <begin position="516"/>
        <end position="525"/>
    </location>
</feature>
<evidence type="ECO:0000259" key="2">
    <source>
        <dbReference type="SMART" id="SM01349"/>
    </source>
</evidence>
<feature type="region of interest" description="Disordered" evidence="1">
    <location>
        <begin position="752"/>
        <end position="782"/>
    </location>
</feature>
<dbReference type="GO" id="GO:0005929">
    <property type="term" value="C:cilium"/>
    <property type="evidence" value="ECO:0007669"/>
    <property type="project" value="TreeGrafter"/>
</dbReference>
<sequence>GLIPLGLYEQLLDLKSYQNRIAGVEELKRFLTEVDMRAVPPGSIEKFVNLLPRLLDDINFKVLCGTLQVLNLLIQKLGPNVESYFKQLVSVGLKTLGDARNVVRSENMNVFQQLMKAVAPQQILDLITGSLQNKNSRVREDVLNIIMAAMLAHPKRQFDVHKLCFEVAPCLADSKRRVRHAALELFAIFDYCLDTGKKQPLMKAVDMVELNEDADGLMAAVQTRRSRRLLPRLSSEGTLEYGLVCPNPENGAVHHDSGADLDWVMNGGRISSAKSNRTEPDCTRLHGYGSLGSLTSDLPLQRRIVSAGKGKNKLPWEMSIFSAAGDDQRCGLGRCSEQVKTFSFARGPTVAAGKLHVCHHVNVPLCHLWTPATSARLRRSGSLNLDPDNFQGTNYTHKEFHAFKILCSFKTTTCTDTESGNHQLQMICSSNEHLKCPFGTCNHSAKTRVTPKGHTHSRNLTVTPRSFLLPSYPLSTLPGKNLTPTLPRRQADSAPSMSNTWPNKKENSLPQPDPAGPTKGTPGTTAQVSDALPSLSVPPCNRTSLSVSPVVPKAEQGQSCSGQRSAAPGSPDSNLLDHLALDPDDGIGMMPDPQDEDPPDIQEVNRLISSSHMHNSLRSVRNSAAKKKAKLRNNSSDPDSPDSAVKLDLGLDTTSHASPVSESGLSSLSSVLNDNFNGIKTSPRSSPSGTKGHISRVPSAKLRTSLSADFSIFQRSKPQQQKLSSHGFTTNKVASKVLTRCPTLPGVFSTTAPSAPGEDLPPEPCAAGTDPRTYRDKHDSPQLEEVKQWVKCGRFDQDRRGPCDRQELPSGQGDHTRDKNHHHIRTMPSESTTEGMSESIQKGKELSFGVTDEKKDLSQPGEFFQDPYLALAETFSCLHSDDWEKKMEGMRLLRRLALYHSDTLQGKLPEVCLCLIQEVNNLRSVVSSFAVDTLGYLYSHLQKGMDQELEATVKVLLQKAGQTNNFIRQAVDAALNCMVQHCTATRSIGALLSVGVRYFGRQMLLSLSSNSNFDKILEKHISGQDLLTIKNVFIHLNKEGNKMPQDTQSARGKRVVPVRGVGNKTEYSEQLTSLLASNDFRDRIRGIEQLVADCQHNPNMVISTIFPVFDAFKDRLLESNSKVNLHALESLPKIISVLKNDMSRVVNILFPAIVDSHLNSKNNAIYSAAVGAINALILHLDRQILVQPFCTKAQFLKGKAKVDLIEKVAELVTEVYPCKPQIVEHKVLPLLWHLLSTSTHKGSAPCRSGSLSSATTKLCQALHAQMGPSLTDLSASQSAAVHLLLNDIL</sequence>
<protein>
    <recommendedName>
        <fullName evidence="2">TOG domain-containing protein</fullName>
    </recommendedName>
</protein>
<dbReference type="GO" id="GO:0008017">
    <property type="term" value="F:microtubule binding"/>
    <property type="evidence" value="ECO:0007669"/>
    <property type="project" value="TreeGrafter"/>
</dbReference>
<feature type="region of interest" description="Disordered" evidence="1">
    <location>
        <begin position="798"/>
        <end position="837"/>
    </location>
</feature>
<feature type="domain" description="TOG" evidence="2">
    <location>
        <begin position="1"/>
        <end position="214"/>
    </location>
</feature>
<dbReference type="HOGENOM" id="CLU_002584_1_0_1"/>
<dbReference type="Gene3D" id="1.25.10.10">
    <property type="entry name" value="Leucine-rich Repeat Variant"/>
    <property type="match status" value="3"/>
</dbReference>
<keyword evidence="4" id="KW-1185">Reference proteome</keyword>
<dbReference type="InterPro" id="IPR034085">
    <property type="entry name" value="TOG"/>
</dbReference>
<dbReference type="InterPro" id="IPR024395">
    <property type="entry name" value="CLASP_N_dom"/>
</dbReference>
<evidence type="ECO:0000313" key="4">
    <source>
        <dbReference type="Proteomes" id="UP000007303"/>
    </source>
</evidence>
<feature type="compositionally biased region" description="Polar residues" evidence="1">
    <location>
        <begin position="678"/>
        <end position="689"/>
    </location>
</feature>
<feature type="compositionally biased region" description="Basic and acidic residues" evidence="1">
    <location>
        <begin position="772"/>
        <end position="782"/>
    </location>
</feature>
<dbReference type="InterPro" id="IPR016024">
    <property type="entry name" value="ARM-type_fold"/>
</dbReference>
<dbReference type="Pfam" id="PF12348">
    <property type="entry name" value="CLASP_N"/>
    <property type="match status" value="1"/>
</dbReference>
<reference evidence="4" key="1">
    <citation type="journal article" date="2004" name="Nature">
        <title>Genome duplication in the teleost fish Tetraodon nigroviridis reveals the early vertebrate proto-karyotype.</title>
        <authorList>
            <person name="Jaillon O."/>
            <person name="Aury J.-M."/>
            <person name="Brunet F."/>
            <person name="Petit J.-L."/>
            <person name="Stange-Thomann N."/>
            <person name="Mauceli E."/>
            <person name="Bouneau L."/>
            <person name="Fischer C."/>
            <person name="Ozouf-Costaz C."/>
            <person name="Bernot A."/>
            <person name="Nicaud S."/>
            <person name="Jaffe D."/>
            <person name="Fisher S."/>
            <person name="Lutfalla G."/>
            <person name="Dossat C."/>
            <person name="Segurens B."/>
            <person name="Dasilva C."/>
            <person name="Salanoubat M."/>
            <person name="Levy M."/>
            <person name="Boudet N."/>
            <person name="Castellano S."/>
            <person name="Anthouard V."/>
            <person name="Jubin C."/>
            <person name="Castelli V."/>
            <person name="Katinka M."/>
            <person name="Vacherie B."/>
            <person name="Biemont C."/>
            <person name="Skalli Z."/>
            <person name="Cattolico L."/>
            <person name="Poulain J."/>
            <person name="De Berardinis V."/>
            <person name="Cruaud C."/>
            <person name="Duprat S."/>
            <person name="Brottier P."/>
            <person name="Coutanceau J.-P."/>
            <person name="Gouzy J."/>
            <person name="Parra G."/>
            <person name="Lardier G."/>
            <person name="Chapple C."/>
            <person name="McKernan K.J."/>
            <person name="McEwan P."/>
            <person name="Bosak S."/>
            <person name="Kellis M."/>
            <person name="Volff J.-N."/>
            <person name="Guigo R."/>
            <person name="Zody M.C."/>
            <person name="Mesirov J."/>
            <person name="Lindblad-Toh K."/>
            <person name="Birren B."/>
            <person name="Nusbaum C."/>
            <person name="Kahn D."/>
            <person name="Robinson-Rechavi M."/>
            <person name="Laudet V."/>
            <person name="Schachter V."/>
            <person name="Quetier F."/>
            <person name="Saurin W."/>
            <person name="Scarpelli C."/>
            <person name="Wincker P."/>
            <person name="Lander E.S."/>
            <person name="Weissenbach J."/>
            <person name="Roest Crollius H."/>
        </authorList>
    </citation>
    <scope>NUCLEOTIDE SEQUENCE [LARGE SCALE GENOMIC DNA]</scope>
</reference>
<evidence type="ECO:0000313" key="3">
    <source>
        <dbReference type="Ensembl" id="ENSTNIP00000020611.1"/>
    </source>
</evidence>
<dbReference type="Proteomes" id="UP000007303">
    <property type="component" value="Unassembled WGS sequence"/>
</dbReference>